<dbReference type="InterPro" id="IPR006612">
    <property type="entry name" value="THAP_Znf"/>
</dbReference>
<dbReference type="Proteomes" id="UP000308365">
    <property type="component" value="Unassembled WGS sequence"/>
</dbReference>
<keyword evidence="2 5" id="KW-0863">Zinc-finger</keyword>
<dbReference type="GO" id="GO:0003677">
    <property type="term" value="F:DNA binding"/>
    <property type="evidence" value="ECO:0007669"/>
    <property type="project" value="UniProtKB-UniRule"/>
</dbReference>
<keyword evidence="3" id="KW-0862">Zinc</keyword>
<evidence type="ECO:0000256" key="5">
    <source>
        <dbReference type="PROSITE-ProRule" id="PRU00309"/>
    </source>
</evidence>
<dbReference type="InterPro" id="IPR052958">
    <property type="entry name" value="IFN-induced_PKR_regulator"/>
</dbReference>
<comment type="caution">
    <text evidence="8">The sequence shown here is derived from an EMBL/GenBank/DDBJ whole genome shotgun (WGS) entry which is preliminary data.</text>
</comment>
<evidence type="ECO:0000256" key="1">
    <source>
        <dbReference type="ARBA" id="ARBA00022723"/>
    </source>
</evidence>
<accession>A0A4V5P7D9</accession>
<evidence type="ECO:0000256" key="6">
    <source>
        <dbReference type="SAM" id="MobiDB-lite"/>
    </source>
</evidence>
<feature type="region of interest" description="Disordered" evidence="6">
    <location>
        <begin position="133"/>
        <end position="166"/>
    </location>
</feature>
<organism evidence="8 9">
    <name type="scientific">Monodon monoceros</name>
    <name type="common">Narwhal</name>
    <name type="synonym">Ceratodon monodon</name>
    <dbReference type="NCBI Taxonomy" id="40151"/>
    <lineage>
        <taxon>Eukaryota</taxon>
        <taxon>Metazoa</taxon>
        <taxon>Chordata</taxon>
        <taxon>Craniata</taxon>
        <taxon>Vertebrata</taxon>
        <taxon>Euteleostomi</taxon>
        <taxon>Mammalia</taxon>
        <taxon>Eutheria</taxon>
        <taxon>Laurasiatheria</taxon>
        <taxon>Artiodactyla</taxon>
        <taxon>Whippomorpha</taxon>
        <taxon>Cetacea</taxon>
        <taxon>Odontoceti</taxon>
        <taxon>Monodontidae</taxon>
        <taxon>Monodon</taxon>
    </lineage>
</organism>
<feature type="compositionally biased region" description="Basic and acidic residues" evidence="6">
    <location>
        <begin position="133"/>
        <end position="147"/>
    </location>
</feature>
<dbReference type="GO" id="GO:0008270">
    <property type="term" value="F:zinc ion binding"/>
    <property type="evidence" value="ECO:0007669"/>
    <property type="project" value="UniProtKB-KW"/>
</dbReference>
<evidence type="ECO:0000259" key="7">
    <source>
        <dbReference type="PROSITE" id="PS50950"/>
    </source>
</evidence>
<name>A0A4V5P7D9_MONMO</name>
<dbReference type="SMART" id="SM00980">
    <property type="entry name" value="THAP"/>
    <property type="match status" value="1"/>
</dbReference>
<keyword evidence="4 5" id="KW-0238">DNA-binding</keyword>
<dbReference type="PANTHER" id="PTHR46289:SF16">
    <property type="entry name" value="52 KDA REPRESSOR OF THE INHIBITOR OF THE PROTEIN KINASE"/>
    <property type="match status" value="1"/>
</dbReference>
<dbReference type="EMBL" id="RWIC01000845">
    <property type="protein sequence ID" value="TKC39670.1"/>
    <property type="molecule type" value="Genomic_DNA"/>
</dbReference>
<proteinExistence type="predicted"/>
<feature type="domain" description="THAP-type" evidence="7">
    <location>
        <begin position="23"/>
        <end position="108"/>
    </location>
</feature>
<dbReference type="SUPFAM" id="SSF57716">
    <property type="entry name" value="Glucocorticoid receptor-like (DNA-binding domain)"/>
    <property type="match status" value="1"/>
</dbReference>
<evidence type="ECO:0000256" key="4">
    <source>
        <dbReference type="ARBA" id="ARBA00023125"/>
    </source>
</evidence>
<dbReference type="Pfam" id="PF05485">
    <property type="entry name" value="THAP"/>
    <property type="match status" value="1"/>
</dbReference>
<dbReference type="PANTHER" id="PTHR46289">
    <property type="entry name" value="52 KDA REPRESSOR OF THE INHIBITOR OF THE PROTEIN KINASE-LIKE PROTEIN-RELATED"/>
    <property type="match status" value="1"/>
</dbReference>
<dbReference type="PROSITE" id="PS50950">
    <property type="entry name" value="ZF_THAP"/>
    <property type="match status" value="1"/>
</dbReference>
<protein>
    <recommendedName>
        <fullName evidence="7">THAP-type domain-containing protein</fullName>
    </recommendedName>
</protein>
<evidence type="ECO:0000313" key="9">
    <source>
        <dbReference type="Proteomes" id="UP000308365"/>
    </source>
</evidence>
<dbReference type="GO" id="GO:0046983">
    <property type="term" value="F:protein dimerization activity"/>
    <property type="evidence" value="ECO:0007669"/>
    <property type="project" value="InterPro"/>
</dbReference>
<feature type="non-terminal residue" evidence="8">
    <location>
        <position position="719"/>
    </location>
</feature>
<sequence length="719" mass="82327">EGRWAALRKGEGRTGPAGSQAMMPNFCTAPNCTRKSSRLDLAFFRLPRDPARCQKCVENCRRTDLKDKTPDQLDKHYRLCAKHLETSVICRASPYRTVLPDNAIPTIFDLISHLNNPVDKLSEDEMRTLKQKKIDETSEQDPKHKEINNSNAQDPSAEEGGEEQEEDILPLTLEEKENKEHLKSLFEILILMGKQTIPLDGHEADEIPEGLFTPDNFQALLECRVHSGEEVLRKCFETTAVNTLFCSKTQQKKMLEICESCIREETLREMRDSHFFSIITDDVVDIAGGEHLPMLVRFVDESHNLREEFVGFLPYEADAEILAVKSHTTVTEKLTIVSSGFSSKMKVFASRLLEKYPQAVYTLCSSCTLNMWLAKSVPVMGNNEERGKELKEICHSQWPGRHDAFEILVDLLQALVLCLDGIIVTQMLDGITAWLAEHLYSVILISSLPLFLKMSYLLQEPLGRIFRGRPEGHQTSDVFFAASSFMAGLHSQNEVMENIEVYHEFWFEKATNLATKLDIQMKLPGKFLRAHHSNLESQLTSESYYKETLSVPTVEHIIQDLKDVFSEQHLRALKCSSLVHSVMGQLKFNTSEEYHADMYRSDLPNPDTLSAGLRCWRIKWKHREKDVELPPTTYEALHLPDIKFFPNVYALLKVLYILPVMKVENEHYENGQKHLKAYLRNTLTDQRSSNLALLNINFDIKHDLDLMVDKCTSKYTSVQ</sequence>
<dbReference type="SMART" id="SM00692">
    <property type="entry name" value="DM3"/>
    <property type="match status" value="1"/>
</dbReference>
<evidence type="ECO:0000313" key="8">
    <source>
        <dbReference type="EMBL" id="TKC39670.1"/>
    </source>
</evidence>
<evidence type="ECO:0000256" key="2">
    <source>
        <dbReference type="ARBA" id="ARBA00022771"/>
    </source>
</evidence>
<reference evidence="9" key="1">
    <citation type="journal article" date="2019" name="IScience">
        <title>Narwhal Genome Reveals Long-Term Low Genetic Diversity despite Current Large Abundance Size.</title>
        <authorList>
            <person name="Westbury M.V."/>
            <person name="Petersen B."/>
            <person name="Garde E."/>
            <person name="Heide-Jorgensen M.P."/>
            <person name="Lorenzen E.D."/>
        </authorList>
    </citation>
    <scope>NUCLEOTIDE SEQUENCE [LARGE SCALE GENOMIC DNA]</scope>
</reference>
<evidence type="ECO:0000256" key="3">
    <source>
        <dbReference type="ARBA" id="ARBA00022833"/>
    </source>
</evidence>
<dbReference type="AlphaFoldDB" id="A0A4V5P7D9"/>
<feature type="compositionally biased region" description="Acidic residues" evidence="6">
    <location>
        <begin position="156"/>
        <end position="166"/>
    </location>
</feature>
<feature type="non-terminal residue" evidence="8">
    <location>
        <position position="1"/>
    </location>
</feature>
<dbReference type="Pfam" id="PF05699">
    <property type="entry name" value="Dimer_Tnp_hAT"/>
    <property type="match status" value="1"/>
</dbReference>
<keyword evidence="1" id="KW-0479">Metal-binding</keyword>
<dbReference type="InterPro" id="IPR008906">
    <property type="entry name" value="HATC_C_dom"/>
</dbReference>
<gene>
    <name evidence="8" type="ORF">EI555_016145</name>
</gene>